<dbReference type="InterPro" id="IPR015510">
    <property type="entry name" value="PGRP"/>
</dbReference>
<comment type="caution">
    <text evidence="4">The sequence shown here is derived from an EMBL/GenBank/DDBJ whole genome shotgun (WGS) entry which is preliminary data.</text>
</comment>
<dbReference type="EMBL" id="JAUKPO010000041">
    <property type="protein sequence ID" value="MDO1451053.1"/>
    <property type="molecule type" value="Genomic_DNA"/>
</dbReference>
<gene>
    <name evidence="4" type="ORF">Q0590_32565</name>
</gene>
<evidence type="ECO:0000256" key="1">
    <source>
        <dbReference type="ARBA" id="ARBA00007553"/>
    </source>
</evidence>
<proteinExistence type="inferred from homology"/>
<evidence type="ECO:0000313" key="5">
    <source>
        <dbReference type="Proteomes" id="UP001168528"/>
    </source>
</evidence>
<dbReference type="Proteomes" id="UP001168528">
    <property type="component" value="Unassembled WGS sequence"/>
</dbReference>
<dbReference type="PANTHER" id="PTHR11022:SF41">
    <property type="entry name" value="PEPTIDOGLYCAN-RECOGNITION PROTEIN LC-RELATED"/>
    <property type="match status" value="1"/>
</dbReference>
<dbReference type="RefSeq" id="WP_302041853.1">
    <property type="nucleotide sequence ID" value="NZ_JAUKPO010000041.1"/>
</dbReference>
<dbReference type="SUPFAM" id="SSF55846">
    <property type="entry name" value="N-acetylmuramoyl-L-alanine amidase-like"/>
    <property type="match status" value="1"/>
</dbReference>
<feature type="domain" description="Peptidoglycan recognition protein family" evidence="3">
    <location>
        <begin position="157"/>
        <end position="306"/>
    </location>
</feature>
<dbReference type="InterPro" id="IPR002502">
    <property type="entry name" value="Amidase_domain"/>
</dbReference>
<keyword evidence="5" id="KW-1185">Reference proteome</keyword>
<reference evidence="4" key="1">
    <citation type="submission" date="2023-07" db="EMBL/GenBank/DDBJ databases">
        <title>The genome sequence of Rhodocytophaga aerolata KACC 12507.</title>
        <authorList>
            <person name="Zhang X."/>
        </authorList>
    </citation>
    <scope>NUCLEOTIDE SEQUENCE</scope>
    <source>
        <strain evidence="4">KACC 12507</strain>
    </source>
</reference>
<dbReference type="SMART" id="SM00701">
    <property type="entry name" value="PGRP"/>
    <property type="match status" value="1"/>
</dbReference>
<dbReference type="GO" id="GO:0008745">
    <property type="term" value="F:N-acetylmuramoyl-L-alanine amidase activity"/>
    <property type="evidence" value="ECO:0007669"/>
    <property type="project" value="UniProtKB-EC"/>
</dbReference>
<dbReference type="CDD" id="cd06583">
    <property type="entry name" value="PGRP"/>
    <property type="match status" value="1"/>
</dbReference>
<comment type="similarity">
    <text evidence="1">Belongs to the N-acetylmuramoyl-L-alanine amidase 2 family.</text>
</comment>
<dbReference type="PANTHER" id="PTHR11022">
    <property type="entry name" value="PEPTIDOGLYCAN RECOGNITION PROTEIN"/>
    <property type="match status" value="1"/>
</dbReference>
<dbReference type="Pfam" id="PF01510">
    <property type="entry name" value="Amidase_2"/>
    <property type="match status" value="1"/>
</dbReference>
<dbReference type="InterPro" id="IPR006619">
    <property type="entry name" value="PGRP_domain_met/bac"/>
</dbReference>
<dbReference type="EC" id="3.5.1.28" evidence="4"/>
<keyword evidence="4" id="KW-0378">Hydrolase</keyword>
<dbReference type="SMART" id="SM00644">
    <property type="entry name" value="Ami_2"/>
    <property type="match status" value="1"/>
</dbReference>
<dbReference type="InterPro" id="IPR026444">
    <property type="entry name" value="Secre_tail"/>
</dbReference>
<protein>
    <submittedName>
        <fullName evidence="4">N-acetylmuramoyl-L-alanine amidase</fullName>
        <ecNumber evidence="4">3.5.1.28</ecNumber>
    </submittedName>
</protein>
<evidence type="ECO:0000259" key="3">
    <source>
        <dbReference type="SMART" id="SM00701"/>
    </source>
</evidence>
<evidence type="ECO:0000313" key="4">
    <source>
        <dbReference type="EMBL" id="MDO1451053.1"/>
    </source>
</evidence>
<dbReference type="NCBIfam" id="TIGR04183">
    <property type="entry name" value="Por_Secre_tail"/>
    <property type="match status" value="1"/>
</dbReference>
<sequence length="432" mass="47339">MKNTYSLFLLVFLLIGLAREACSQVSLVPSQPVDPSSSYHTIYKTTVHPSTSYTLSFPAEATSLALQTEASQVLNDVYILAGKDTFLLKEEVHARETNTTGKLTSTLVIFSKPVTSIKFLSGSLSGEVVVHLLNAGQAQLDTKAYRRSQETTDCMKPATISQNIWRTGLPAPAQLPEASQVAHIIVHHSATSNNVTDYTAAVRNIYLYHTQVNGWNDIGYNFLVAPDGTIFEGRDGRDQLEEDNVLGAHFCAKNRGTMGICMLGTFTSTAPTSKALEALVSLTSWKMQKENLNPLNSALHPLNNTSASLLNVLAGHRDGCNTECPGTATYALLPQLRLQVKSQMEACQEPLAQQITIYPQPASREVFINVANDQEIRACRIYDVTGKLHTMVAGKITTNQVRLDTHNLAAGMYILHVQLGDNTYFTHKLLVL</sequence>
<dbReference type="Gene3D" id="3.40.80.10">
    <property type="entry name" value="Peptidoglycan recognition protein-like"/>
    <property type="match status" value="1"/>
</dbReference>
<dbReference type="Pfam" id="PF18962">
    <property type="entry name" value="Por_Secre_tail"/>
    <property type="match status" value="1"/>
</dbReference>
<dbReference type="InterPro" id="IPR036505">
    <property type="entry name" value="Amidase/PGRP_sf"/>
</dbReference>
<feature type="domain" description="N-acetylmuramoyl-L-alanine amidase" evidence="2">
    <location>
        <begin position="169"/>
        <end position="326"/>
    </location>
</feature>
<name>A0ABT8RG22_9BACT</name>
<organism evidence="4 5">
    <name type="scientific">Rhodocytophaga aerolata</name>
    <dbReference type="NCBI Taxonomy" id="455078"/>
    <lineage>
        <taxon>Bacteria</taxon>
        <taxon>Pseudomonadati</taxon>
        <taxon>Bacteroidota</taxon>
        <taxon>Cytophagia</taxon>
        <taxon>Cytophagales</taxon>
        <taxon>Rhodocytophagaceae</taxon>
        <taxon>Rhodocytophaga</taxon>
    </lineage>
</organism>
<accession>A0ABT8RG22</accession>
<evidence type="ECO:0000259" key="2">
    <source>
        <dbReference type="SMART" id="SM00644"/>
    </source>
</evidence>